<accession>M3IFB9</accession>
<evidence type="ECO:0000313" key="1">
    <source>
        <dbReference type="EMBL" id="EMG19993.1"/>
    </source>
</evidence>
<dbReference type="Proteomes" id="UP000011778">
    <property type="component" value="Unassembled WGS sequence"/>
</dbReference>
<dbReference type="EMBL" id="AFMD02000459">
    <property type="protein sequence ID" value="EMG19993.1"/>
    <property type="molecule type" value="Genomic_DNA"/>
</dbReference>
<proteinExistence type="predicted"/>
<reference evidence="1 2" key="1">
    <citation type="submission" date="2013-02" db="EMBL/GenBank/DDBJ databases">
        <authorList>
            <person name="Harkins D.M."/>
            <person name="Durkin A.S."/>
            <person name="Brinkac L.M."/>
            <person name="Haft D.H."/>
            <person name="Selengut J.D."/>
            <person name="Sanka R."/>
            <person name="DePew J."/>
            <person name="Purushe J."/>
            <person name="Tulsiani S.M."/>
            <person name="Graham G.C."/>
            <person name="Burns M.-A."/>
            <person name="Dohnt M.F."/>
            <person name="Smythe L.D."/>
            <person name="McKay D.B."/>
            <person name="Craig S.B."/>
            <person name="Vinetz J.M."/>
            <person name="Sutton G.G."/>
            <person name="Nierman W.C."/>
            <person name="Fouts D.E."/>
        </authorList>
    </citation>
    <scope>NUCLEOTIDE SEQUENCE [LARGE SCALE GENOMIC DNA]</scope>
    <source>
        <strain evidence="1 2">LT2050</strain>
    </source>
</reference>
<dbReference type="AlphaFoldDB" id="M3IFB9"/>
<evidence type="ECO:0000313" key="2">
    <source>
        <dbReference type="Proteomes" id="UP000011778"/>
    </source>
</evidence>
<comment type="caution">
    <text evidence="1">The sequence shown here is derived from an EMBL/GenBank/DDBJ whole genome shotgun (WGS) entry which is preliminary data.</text>
</comment>
<protein>
    <submittedName>
        <fullName evidence="1">Uncharacterized protein</fullName>
    </submittedName>
</protein>
<gene>
    <name evidence="1" type="ORF">LEP1GSC150_2116</name>
</gene>
<organism evidence="1 2">
    <name type="scientific">Leptospira interrogans serovar Copenhageni str. LT2050</name>
    <dbReference type="NCBI Taxonomy" id="1001598"/>
    <lineage>
        <taxon>Bacteria</taxon>
        <taxon>Pseudomonadati</taxon>
        <taxon>Spirochaetota</taxon>
        <taxon>Spirochaetia</taxon>
        <taxon>Leptospirales</taxon>
        <taxon>Leptospiraceae</taxon>
        <taxon>Leptospira</taxon>
    </lineage>
</organism>
<name>M3IFB9_LEPIT</name>
<sequence length="94" mass="11102">MKQEPVSYLFRFFVIHFRDKILSRVFNSENPLKQLVKLCSVLLFLNGFLFVFSIKDLWRVPESNQYEKPSVLYGLGEKTNTNQSQNFIVFQGSF</sequence>